<gene>
    <name evidence="1" type="ORF">ACFPQB_06720</name>
</gene>
<dbReference type="InterPro" id="IPR011050">
    <property type="entry name" value="Pectin_lyase_fold/virulence"/>
</dbReference>
<dbReference type="RefSeq" id="WP_136436996.1">
    <property type="nucleotide sequence ID" value="NZ_JBHSNS010000002.1"/>
</dbReference>
<dbReference type="InterPro" id="IPR006311">
    <property type="entry name" value="TAT_signal"/>
</dbReference>
<name>A0ABW0ZCM9_9ACTN</name>
<organism evidence="1 2">
    <name type="scientific">Nocardioides vastitatis</name>
    <dbReference type="NCBI Taxonomy" id="2568655"/>
    <lineage>
        <taxon>Bacteria</taxon>
        <taxon>Bacillati</taxon>
        <taxon>Actinomycetota</taxon>
        <taxon>Actinomycetes</taxon>
        <taxon>Propionibacteriales</taxon>
        <taxon>Nocardioidaceae</taxon>
        <taxon>Nocardioides</taxon>
    </lineage>
</organism>
<dbReference type="PROSITE" id="PS51318">
    <property type="entry name" value="TAT"/>
    <property type="match status" value="1"/>
</dbReference>
<accession>A0ABW0ZCM9</accession>
<dbReference type="SUPFAM" id="SSF51126">
    <property type="entry name" value="Pectin lyase-like"/>
    <property type="match status" value="1"/>
</dbReference>
<dbReference type="InterPro" id="IPR012334">
    <property type="entry name" value="Pectin_lyas_fold"/>
</dbReference>
<dbReference type="Proteomes" id="UP001596072">
    <property type="component" value="Unassembled WGS sequence"/>
</dbReference>
<dbReference type="EMBL" id="JBHSNS010000002">
    <property type="protein sequence ID" value="MFC5728606.1"/>
    <property type="molecule type" value="Genomic_DNA"/>
</dbReference>
<comment type="caution">
    <text evidence="1">The sequence shown here is derived from an EMBL/GenBank/DDBJ whole genome shotgun (WGS) entry which is preliminary data.</text>
</comment>
<dbReference type="InterPro" id="IPR040526">
    <property type="entry name" value="Beta_helix_2"/>
</dbReference>
<evidence type="ECO:0000313" key="2">
    <source>
        <dbReference type="Proteomes" id="UP001596072"/>
    </source>
</evidence>
<dbReference type="Gene3D" id="2.160.20.10">
    <property type="entry name" value="Single-stranded right-handed beta-helix, Pectin lyase-like"/>
    <property type="match status" value="1"/>
</dbReference>
<dbReference type="Pfam" id="PF18835">
    <property type="entry name" value="Beta_helix_2"/>
    <property type="match status" value="1"/>
</dbReference>
<reference evidence="2" key="1">
    <citation type="journal article" date="2019" name="Int. J. Syst. Evol. Microbiol.">
        <title>The Global Catalogue of Microorganisms (GCM) 10K type strain sequencing project: providing services to taxonomists for standard genome sequencing and annotation.</title>
        <authorList>
            <consortium name="The Broad Institute Genomics Platform"/>
            <consortium name="The Broad Institute Genome Sequencing Center for Infectious Disease"/>
            <person name="Wu L."/>
            <person name="Ma J."/>
        </authorList>
    </citation>
    <scope>NUCLEOTIDE SEQUENCE [LARGE SCALE GENOMIC DNA]</scope>
    <source>
        <strain evidence="2">YIM 94188</strain>
    </source>
</reference>
<dbReference type="CDD" id="cd21111">
    <property type="entry name" value="IFTase"/>
    <property type="match status" value="1"/>
</dbReference>
<sequence>METQLETTRSSAWGRRRLLGAGVAGAAGLGAAALGGSPAAARDGDADQNTVYDVTTWRVGNRPGLTAKQDIGAIINDIIADIKRRQPDRDAKPGAAIVIPPGDYDLRTPVVVDISFLTIAGYGHGFNSLSIRYNVDTTGWVELNPGGSHIRVLTPASTAAFAVRRDAAPRLSGIVFRDFCLDGVSFEPDQNSYRNGRTGIEVSTDNDSLHITGMGFVYLERALVVRGADALRVHDNMIAECGSCVELIGAGQATIVSDNLMGAGPKGPTILAQNHEGLLVTGNNLFPRGRSLIELSGCARSSVTANRMQGFYPGMLRLVDNCKENLVTANHLRRGIEGFPPFLGVSNGLDDLYGVIHVRGDNNLISDNLIAYDVPPDRINPSGAEPTMILVAGGDRNVIALNHVVKNVPAQHVVLDGSTSRSKVLDSGAVDEITSYTEDVAIRPTP</sequence>
<protein>
    <submittedName>
        <fullName evidence="1">Right-handed parallel beta-helix repeat-containing protein</fullName>
    </submittedName>
</protein>
<keyword evidence="2" id="KW-1185">Reference proteome</keyword>
<proteinExistence type="predicted"/>
<evidence type="ECO:0000313" key="1">
    <source>
        <dbReference type="EMBL" id="MFC5728606.1"/>
    </source>
</evidence>